<keyword evidence="10" id="KW-1185">Reference proteome</keyword>
<dbReference type="GO" id="GO:0022857">
    <property type="term" value="F:transmembrane transporter activity"/>
    <property type="evidence" value="ECO:0007669"/>
    <property type="project" value="InterPro"/>
</dbReference>
<evidence type="ECO:0000256" key="7">
    <source>
        <dbReference type="RuleBase" id="RU003942"/>
    </source>
</evidence>
<name>A0A4S3PUK6_9BACI</name>
<evidence type="ECO:0000256" key="1">
    <source>
        <dbReference type="ARBA" id="ARBA00004651"/>
    </source>
</evidence>
<evidence type="ECO:0000256" key="4">
    <source>
        <dbReference type="ARBA" id="ARBA00022692"/>
    </source>
</evidence>
<feature type="transmembrane region" description="Helical" evidence="8">
    <location>
        <begin position="60"/>
        <end position="79"/>
    </location>
</feature>
<comment type="caution">
    <text evidence="9">The sequence shown here is derived from an EMBL/GenBank/DDBJ whole genome shotgun (WGS) entry which is preliminary data.</text>
</comment>
<keyword evidence="3" id="KW-1003">Cell membrane</keyword>
<comment type="similarity">
    <text evidence="7">Belongs to the drug/metabolite transporter (DMT) superfamily. Small multidrug resistance (SMR) (TC 2.A.7.1) family.</text>
</comment>
<feature type="transmembrane region" description="Helical" evidence="8">
    <location>
        <begin position="30"/>
        <end position="48"/>
    </location>
</feature>
<proteinExistence type="inferred from homology"/>
<evidence type="ECO:0000256" key="2">
    <source>
        <dbReference type="ARBA" id="ARBA00022448"/>
    </source>
</evidence>
<comment type="subcellular location">
    <subcellularLocation>
        <location evidence="1 7">Cell membrane</location>
        <topology evidence="1 7">Multi-pass membrane protein</topology>
    </subcellularLocation>
</comment>
<dbReference type="GO" id="GO:0005886">
    <property type="term" value="C:plasma membrane"/>
    <property type="evidence" value="ECO:0007669"/>
    <property type="project" value="UniProtKB-SubCell"/>
</dbReference>
<feature type="transmembrane region" description="Helical" evidence="8">
    <location>
        <begin position="88"/>
        <end position="105"/>
    </location>
</feature>
<keyword evidence="6 8" id="KW-0472">Membrane</keyword>
<organism evidence="9 10">
    <name type="scientific">Bacillus timonensis</name>
    <dbReference type="NCBI Taxonomy" id="1033734"/>
    <lineage>
        <taxon>Bacteria</taxon>
        <taxon>Bacillati</taxon>
        <taxon>Bacillota</taxon>
        <taxon>Bacilli</taxon>
        <taxon>Bacillales</taxon>
        <taxon>Bacillaceae</taxon>
        <taxon>Bacillus</taxon>
    </lineage>
</organism>
<dbReference type="RefSeq" id="WP_136379010.1">
    <property type="nucleotide sequence ID" value="NZ_SLUB01000009.1"/>
</dbReference>
<dbReference type="InterPro" id="IPR000390">
    <property type="entry name" value="Small_drug/metabolite_transptr"/>
</dbReference>
<evidence type="ECO:0000256" key="6">
    <source>
        <dbReference type="ARBA" id="ARBA00023136"/>
    </source>
</evidence>
<keyword evidence="5 8" id="KW-1133">Transmembrane helix</keyword>
<dbReference type="PANTHER" id="PTHR30561:SF1">
    <property type="entry name" value="MULTIDRUG TRANSPORTER EMRE"/>
    <property type="match status" value="1"/>
</dbReference>
<dbReference type="Proteomes" id="UP000306477">
    <property type="component" value="Unassembled WGS sequence"/>
</dbReference>
<evidence type="ECO:0000313" key="10">
    <source>
        <dbReference type="Proteomes" id="UP000306477"/>
    </source>
</evidence>
<evidence type="ECO:0000256" key="8">
    <source>
        <dbReference type="SAM" id="Phobius"/>
    </source>
</evidence>
<gene>
    <name evidence="9" type="ORF">E1I69_07615</name>
</gene>
<dbReference type="FunFam" id="1.10.3730.20:FF:000001">
    <property type="entry name" value="Quaternary ammonium compound resistance transporter SugE"/>
    <property type="match status" value="1"/>
</dbReference>
<dbReference type="InterPro" id="IPR037185">
    <property type="entry name" value="EmrE-like"/>
</dbReference>
<reference evidence="9 10" key="1">
    <citation type="journal article" date="2019" name="Indoor Air">
        <title>Impacts of indoor surface finishes on bacterial viability.</title>
        <authorList>
            <person name="Hu J."/>
            <person name="Maamar S.B."/>
            <person name="Glawe A.J."/>
            <person name="Gottel N."/>
            <person name="Gilbert J.A."/>
            <person name="Hartmann E.M."/>
        </authorList>
    </citation>
    <scope>NUCLEOTIDE SEQUENCE [LARGE SCALE GENOMIC DNA]</scope>
    <source>
        <strain evidence="9 10">AF060A6</strain>
    </source>
</reference>
<sequence>MNAYILLLIAIMSEVFGSSLLKATDGFKKFLPSMGVMIGYGLAFYALSLSLKTLPLGMAYAIWAGVGTALTALVGIIIYKETIDMKKILGFLLIIGGVILLNIGGGH</sequence>
<dbReference type="SUPFAM" id="SSF103481">
    <property type="entry name" value="Multidrug resistance efflux transporter EmrE"/>
    <property type="match status" value="1"/>
</dbReference>
<dbReference type="InterPro" id="IPR045324">
    <property type="entry name" value="Small_multidrug_res"/>
</dbReference>
<protein>
    <submittedName>
        <fullName evidence="9">Multidrug efflux SMR transporter</fullName>
    </submittedName>
</protein>
<dbReference type="Gene3D" id="1.10.3730.20">
    <property type="match status" value="1"/>
</dbReference>
<dbReference type="AlphaFoldDB" id="A0A4S3PUK6"/>
<dbReference type="Pfam" id="PF00893">
    <property type="entry name" value="Multi_Drug_Res"/>
    <property type="match status" value="1"/>
</dbReference>
<dbReference type="EMBL" id="SLUB01000009">
    <property type="protein sequence ID" value="THE13471.1"/>
    <property type="molecule type" value="Genomic_DNA"/>
</dbReference>
<evidence type="ECO:0000313" key="9">
    <source>
        <dbReference type="EMBL" id="THE13471.1"/>
    </source>
</evidence>
<evidence type="ECO:0000256" key="5">
    <source>
        <dbReference type="ARBA" id="ARBA00022989"/>
    </source>
</evidence>
<dbReference type="OrthoDB" id="21828at2"/>
<feature type="transmembrane region" description="Helical" evidence="8">
    <location>
        <begin position="6"/>
        <end position="23"/>
    </location>
</feature>
<accession>A0A4S3PUK6</accession>
<evidence type="ECO:0000256" key="3">
    <source>
        <dbReference type="ARBA" id="ARBA00022475"/>
    </source>
</evidence>
<keyword evidence="2" id="KW-0813">Transport</keyword>
<keyword evidence="4 7" id="KW-0812">Transmembrane</keyword>
<dbReference type="PANTHER" id="PTHR30561">
    <property type="entry name" value="SMR FAMILY PROTON-DEPENDENT DRUG EFFLUX TRANSPORTER SUGE"/>
    <property type="match status" value="1"/>
</dbReference>